<dbReference type="Proteomes" id="UP000461670">
    <property type="component" value="Unassembled WGS sequence"/>
</dbReference>
<dbReference type="PROSITE" id="PS50893">
    <property type="entry name" value="ABC_TRANSPORTER_2"/>
    <property type="match status" value="1"/>
</dbReference>
<dbReference type="CDD" id="cd03257">
    <property type="entry name" value="ABC_NikE_OppD_transporters"/>
    <property type="match status" value="1"/>
</dbReference>
<keyword evidence="4" id="KW-0547">Nucleotide-binding</keyword>
<keyword evidence="5 7" id="KW-0067">ATP-binding</keyword>
<dbReference type="GO" id="GO:0016887">
    <property type="term" value="F:ATP hydrolysis activity"/>
    <property type="evidence" value="ECO:0007669"/>
    <property type="project" value="InterPro"/>
</dbReference>
<dbReference type="InterPro" id="IPR050319">
    <property type="entry name" value="ABC_transp_ATP-bind"/>
</dbReference>
<comment type="similarity">
    <text evidence="1">Belongs to the ABC transporter superfamily.</text>
</comment>
<sequence length="264" mass="28531">MTTRSATEPLLDVAGIDVAFDGAHGTVHAVRDVSLQVHRGEVLAIVGESGSGKSTLARSIMGMVPARSGVLTLEGGTLARSVRQRTLAQRRSIGMVFQDSGAAFDPRFTVQRILEEPLRSLAQAGLSGAGTTPARLLDDVGLSRSMLERRPHELSGGQRQRVGIARALATAPELLICDEAVSALDVSVQAQILNLLAHLQAERQLSFLFITHDISVVEYFADRIAVMYQGRLLETGDAAEVLDHPQQAYTRRLLESVRPAFTDR</sequence>
<dbReference type="AlphaFoldDB" id="A0A7V8FPJ2"/>
<organism evidence="7 8">
    <name type="scientific">Paracidovorax wautersii</name>
    <dbReference type="NCBI Taxonomy" id="1177982"/>
    <lineage>
        <taxon>Bacteria</taxon>
        <taxon>Pseudomonadati</taxon>
        <taxon>Pseudomonadota</taxon>
        <taxon>Betaproteobacteria</taxon>
        <taxon>Burkholderiales</taxon>
        <taxon>Comamonadaceae</taxon>
        <taxon>Paracidovorax</taxon>
    </lineage>
</organism>
<name>A0A7V8FPJ2_9BURK</name>
<evidence type="ECO:0000256" key="2">
    <source>
        <dbReference type="ARBA" id="ARBA00022448"/>
    </source>
</evidence>
<dbReference type="GO" id="GO:0005524">
    <property type="term" value="F:ATP binding"/>
    <property type="evidence" value="ECO:0007669"/>
    <property type="project" value="UniProtKB-KW"/>
</dbReference>
<dbReference type="PANTHER" id="PTHR43776">
    <property type="entry name" value="TRANSPORT ATP-BINDING PROTEIN"/>
    <property type="match status" value="1"/>
</dbReference>
<dbReference type="InterPro" id="IPR003593">
    <property type="entry name" value="AAA+_ATPase"/>
</dbReference>
<dbReference type="EMBL" id="WNDQ01000018">
    <property type="protein sequence ID" value="KAF1021730.1"/>
    <property type="molecule type" value="Genomic_DNA"/>
</dbReference>
<evidence type="ECO:0000313" key="8">
    <source>
        <dbReference type="Proteomes" id="UP000461670"/>
    </source>
</evidence>
<dbReference type="InterPro" id="IPR003439">
    <property type="entry name" value="ABC_transporter-like_ATP-bd"/>
</dbReference>
<gene>
    <name evidence="7" type="primary">oppF_5</name>
    <name evidence="7" type="ORF">GAK30_01630</name>
</gene>
<dbReference type="SMART" id="SM00382">
    <property type="entry name" value="AAA"/>
    <property type="match status" value="1"/>
</dbReference>
<comment type="caution">
    <text evidence="7">The sequence shown here is derived from an EMBL/GenBank/DDBJ whole genome shotgun (WGS) entry which is preliminary data.</text>
</comment>
<dbReference type="GO" id="GO:0055085">
    <property type="term" value="P:transmembrane transport"/>
    <property type="evidence" value="ECO:0007669"/>
    <property type="project" value="UniProtKB-ARBA"/>
</dbReference>
<protein>
    <submittedName>
        <fullName evidence="7">Oligopeptide transport ATP-binding protein OppF</fullName>
    </submittedName>
</protein>
<evidence type="ECO:0000313" key="7">
    <source>
        <dbReference type="EMBL" id="KAF1021730.1"/>
    </source>
</evidence>
<dbReference type="PROSITE" id="PS00211">
    <property type="entry name" value="ABC_TRANSPORTER_1"/>
    <property type="match status" value="1"/>
</dbReference>
<evidence type="ECO:0000256" key="1">
    <source>
        <dbReference type="ARBA" id="ARBA00005417"/>
    </source>
</evidence>
<feature type="domain" description="ABC transporter" evidence="6">
    <location>
        <begin position="13"/>
        <end position="254"/>
    </location>
</feature>
<proteinExistence type="inferred from homology"/>
<evidence type="ECO:0000256" key="4">
    <source>
        <dbReference type="ARBA" id="ARBA00022741"/>
    </source>
</evidence>
<keyword evidence="2" id="KW-0813">Transport</keyword>
<keyword evidence="3" id="KW-0472">Membrane</keyword>
<evidence type="ECO:0000256" key="5">
    <source>
        <dbReference type="ARBA" id="ARBA00022840"/>
    </source>
</evidence>
<evidence type="ECO:0000259" key="6">
    <source>
        <dbReference type="PROSITE" id="PS50893"/>
    </source>
</evidence>
<reference evidence="8" key="1">
    <citation type="journal article" date="2020" name="MBio">
        <title>Horizontal gene transfer to a defensive symbiont with a reduced genome amongst a multipartite beetle microbiome.</title>
        <authorList>
            <person name="Waterworth S.C."/>
            <person name="Florez L.V."/>
            <person name="Rees E.R."/>
            <person name="Hertweck C."/>
            <person name="Kaltenpoth M."/>
            <person name="Kwan J.C."/>
        </authorList>
    </citation>
    <scope>NUCLEOTIDE SEQUENCE [LARGE SCALE GENOMIC DNA]</scope>
</reference>
<dbReference type="Gene3D" id="3.40.50.300">
    <property type="entry name" value="P-loop containing nucleotide triphosphate hydrolases"/>
    <property type="match status" value="1"/>
</dbReference>
<dbReference type="InterPro" id="IPR027417">
    <property type="entry name" value="P-loop_NTPase"/>
</dbReference>
<keyword evidence="3" id="KW-1003">Cell membrane</keyword>
<dbReference type="InterPro" id="IPR017871">
    <property type="entry name" value="ABC_transporter-like_CS"/>
</dbReference>
<accession>A0A7V8FPJ2</accession>
<dbReference type="Pfam" id="PF00005">
    <property type="entry name" value="ABC_tran"/>
    <property type="match status" value="1"/>
</dbReference>
<dbReference type="PANTHER" id="PTHR43776:SF7">
    <property type="entry name" value="D,D-DIPEPTIDE TRANSPORT ATP-BINDING PROTEIN DDPF-RELATED"/>
    <property type="match status" value="1"/>
</dbReference>
<dbReference type="SUPFAM" id="SSF52540">
    <property type="entry name" value="P-loop containing nucleoside triphosphate hydrolases"/>
    <property type="match status" value="1"/>
</dbReference>
<evidence type="ECO:0000256" key="3">
    <source>
        <dbReference type="ARBA" id="ARBA00022475"/>
    </source>
</evidence>